<keyword evidence="3" id="KW-1185">Reference proteome</keyword>
<dbReference type="InterPro" id="IPR057306">
    <property type="entry name" value="B-barrel_PelB_C"/>
</dbReference>
<reference evidence="2 3" key="1">
    <citation type="submission" date="2018-11" db="EMBL/GenBank/DDBJ databases">
        <title>Photobacterium sp. BEI247 sp. nov., a marine bacterium isolated from Yongle Blue Hole in the South China Sea.</title>
        <authorList>
            <person name="Wang X."/>
        </authorList>
    </citation>
    <scope>NUCLEOTIDE SEQUENCE [LARGE SCALE GENOMIC DNA]</scope>
    <source>
        <strain evidence="3">BEI247</strain>
    </source>
</reference>
<dbReference type="Pfam" id="PF24604">
    <property type="entry name" value="B-barrel_PelB_C"/>
    <property type="match status" value="1"/>
</dbReference>
<feature type="domain" description="PelB C-terminal" evidence="1">
    <location>
        <begin position="883"/>
        <end position="1173"/>
    </location>
</feature>
<evidence type="ECO:0000313" key="3">
    <source>
        <dbReference type="Proteomes" id="UP000287563"/>
    </source>
</evidence>
<accession>A0A3S3QS38</accession>
<dbReference type="Gene3D" id="1.25.40.10">
    <property type="entry name" value="Tetratricopeptide repeat domain"/>
    <property type="match status" value="2"/>
</dbReference>
<dbReference type="AlphaFoldDB" id="A0A3S3QS38"/>
<name>A0A3S3QS38_9GAMM</name>
<dbReference type="OrthoDB" id="8565469at2"/>
<organism evidence="2 3">
    <name type="scientific">Photobacterium chitinilyticum</name>
    <dbReference type="NCBI Taxonomy" id="2485123"/>
    <lineage>
        <taxon>Bacteria</taxon>
        <taxon>Pseudomonadati</taxon>
        <taxon>Pseudomonadota</taxon>
        <taxon>Gammaproteobacteria</taxon>
        <taxon>Vibrionales</taxon>
        <taxon>Vibrionaceae</taxon>
        <taxon>Photobacterium</taxon>
    </lineage>
</organism>
<dbReference type="RefSeq" id="WP_128784554.1">
    <property type="nucleotide sequence ID" value="NZ_RJLM01000005.1"/>
</dbReference>
<gene>
    <name evidence="2" type="ORF">EDI28_14395</name>
</gene>
<evidence type="ECO:0000259" key="1">
    <source>
        <dbReference type="Pfam" id="PF24604"/>
    </source>
</evidence>
<dbReference type="Pfam" id="PF13429">
    <property type="entry name" value="TPR_15"/>
    <property type="match status" value="1"/>
</dbReference>
<evidence type="ECO:0000313" key="2">
    <source>
        <dbReference type="EMBL" id="RWX54929.1"/>
    </source>
</evidence>
<proteinExistence type="predicted"/>
<dbReference type="EMBL" id="RJLM01000005">
    <property type="protein sequence ID" value="RWX54929.1"/>
    <property type="molecule type" value="Genomic_DNA"/>
</dbReference>
<dbReference type="Proteomes" id="UP000287563">
    <property type="component" value="Unassembled WGS sequence"/>
</dbReference>
<comment type="caution">
    <text evidence="2">The sequence shown here is derived from an EMBL/GenBank/DDBJ whole genome shotgun (WGS) entry which is preliminary data.</text>
</comment>
<protein>
    <recommendedName>
        <fullName evidence="1">PelB C-terminal domain-containing protein</fullName>
    </recommendedName>
</protein>
<sequence length="1174" mass="133093">MAVFLKRSSSGKHKKPRIRLVNKRSLVILTLTSLWALWLVSPSQNMLIKLIARSSSPDVSLAFLREINVREPDNREVIKLIIDTNIQLGHLDEALALSEMILSKEDTSRDWDAFGVYLQLLMDISRRAESRSDVDAKLRRIINTTDYVPEAELARKLADAAIELSMPEKGYAILLPHLQSGETNHQELVGLALQNSDYDNSLKIQLDAFQEFENQEQAQSLLALFVSSNSPLLSKQFIDSYTGKLSQQPDFLQLTVNHSILMGNTDTALTQSKKLLAIEPSDELTASTAELAIATNNQPLAISLLLQLVNNTNAPEHIAKLHDLYRWQGNIPKAFTLSKTLLEQSPSETQLRAGIEESRALGDIYHESIFYQRLAASNQIKPSEYSSWLNALEKAEGTSAALASIKRLAIKRPHDSTLVSHKVRLYDYQSDYLRVIEQWNHLRRLRSPTTTEALCFSNAYIMTHQPKYALAALTTPKDWLDAGEDYLEAVVSLAWETSNRKVAQLSQDRLIALSSDSVDVYRYLKTSSPILNEKIDELVILYRNTNNEQPLLAAIKAAKDANDQKQFNRLLKLATSSPSLTNNTSIQLFQAQLAIDNQDPEKARTLYNKILDKEPSNTSAISGLIWLAINSQDQDVLATLYNRYKLAFKGEEELWLSFATSAQILGHIKESELWYQQLLLNTEKPDVAVLINFAAMLELQGRYDTAFKLRHFVASQLSEELLRLEDGDITYRSLIALFMGEKFAHAQVAEAALLHPNNRKTEELFQYFLTQNQADNLLFWHQRTALKHYLLPDWQQLSIAIQRKDHKEMERLLAESVNLPVADRNTALQLTGQYQKAWQQGQENVGRMVDLQAEKQLRRVHVNQHPDKTHSLRSQVAQNSQWDITKFSLDYYAPHRDGHWRLGSDYQIADAPLQLQGNDIDSESRLRGQYLLRQLDTSWKVNVDIADGLGDQRLGASISYQAPIDSYWTASLKLGLNNAVEASQLLTLAGQDNIAGLTLNYQPTSRESVAIQFNLHDLSTRFDDEIGQGWDLNLRVSEQLFFADPAWQLYGDVSMQRVNLSDKPLDGINAWRNGAFPLTNGDFVEDEYQRVAIGQRVWHGNPGVPGAMVPSPRYWFDSSQGYNVTNSRFDMTLSSGLGWRVVGNDELYLSVDWQSQDRNGDESMKLSLGYFYSF</sequence>
<dbReference type="SUPFAM" id="SSF48452">
    <property type="entry name" value="TPR-like"/>
    <property type="match status" value="1"/>
</dbReference>
<dbReference type="InterPro" id="IPR011990">
    <property type="entry name" value="TPR-like_helical_dom_sf"/>
</dbReference>